<dbReference type="InterPro" id="IPR036568">
    <property type="entry name" value="GGCT-like_sf"/>
</dbReference>
<sequence>MHYVFVYGTLRKNEANAHFLQDSICIANESWTYGSLFDTNEGYPAMICSKDKKVYGEVYKVTDTVLRDLDKLEEYTGGSEQDLYNRITQAIYINEKILEAYVYIAQKQDMLHHPIVEGDWVSYRKLLYKDR</sequence>
<dbReference type="Gene3D" id="3.10.490.10">
    <property type="entry name" value="Gamma-glutamyl cyclotransferase-like"/>
    <property type="match status" value="1"/>
</dbReference>
<keyword evidence="5" id="KW-1185">Reference proteome</keyword>
<reference evidence="4 5" key="1">
    <citation type="submission" date="2024-01" db="EMBL/GenBank/DDBJ databases">
        <title>Seven novel Bacillus-like species.</title>
        <authorList>
            <person name="Liu G."/>
        </authorList>
    </citation>
    <scope>NUCLEOTIDE SEQUENCE [LARGE SCALE GENOMIC DNA]</scope>
    <source>
        <strain evidence="4 5">FJAT-53711</strain>
    </source>
</reference>
<feature type="domain" description="Gamma-glutamylcyclotransferase AIG2-like" evidence="3">
    <location>
        <begin position="4"/>
        <end position="121"/>
    </location>
</feature>
<dbReference type="PANTHER" id="PTHR12510:SF4">
    <property type="entry name" value="GAMMA-GLUTAMYLAMINECYCLOTRANSFERASE"/>
    <property type="match status" value="1"/>
</dbReference>
<evidence type="ECO:0000259" key="3">
    <source>
        <dbReference type="Pfam" id="PF06094"/>
    </source>
</evidence>
<dbReference type="InterPro" id="IPR009288">
    <property type="entry name" value="AIG2-like_dom"/>
</dbReference>
<proteinExistence type="inferred from homology"/>
<dbReference type="SUPFAM" id="SSF110857">
    <property type="entry name" value="Gamma-glutamyl cyclotransferase-like"/>
    <property type="match status" value="1"/>
</dbReference>
<dbReference type="RefSeq" id="WP_336480746.1">
    <property type="nucleotide sequence ID" value="NZ_JBAWSV010000001.1"/>
</dbReference>
<dbReference type="PANTHER" id="PTHR12510">
    <property type="entry name" value="TROPONIN C-AKIN-1 PROTEIN"/>
    <property type="match status" value="1"/>
</dbReference>
<dbReference type="CDD" id="cd06661">
    <property type="entry name" value="GGCT_like"/>
    <property type="match status" value="1"/>
</dbReference>
<evidence type="ECO:0000256" key="2">
    <source>
        <dbReference type="RuleBase" id="RU367036"/>
    </source>
</evidence>
<comment type="caution">
    <text evidence="4">The sequence shown here is derived from an EMBL/GenBank/DDBJ whole genome shotgun (WGS) entry which is preliminary data.</text>
</comment>
<dbReference type="EMBL" id="JBAWSV010000001">
    <property type="protein sequence ID" value="MEI4828360.1"/>
    <property type="molecule type" value="Genomic_DNA"/>
</dbReference>
<gene>
    <name evidence="4" type="ORF">WAX78_02650</name>
</gene>
<dbReference type="InterPro" id="IPR039126">
    <property type="entry name" value="GGACT"/>
</dbReference>
<evidence type="ECO:0000313" key="5">
    <source>
        <dbReference type="Proteomes" id="UP001367922"/>
    </source>
</evidence>
<organism evidence="4 5">
    <name type="scientific">Bacillus yunxiaonensis</name>
    <dbReference type="NCBI Taxonomy" id="3127665"/>
    <lineage>
        <taxon>Bacteria</taxon>
        <taxon>Bacillati</taxon>
        <taxon>Bacillota</taxon>
        <taxon>Bacilli</taxon>
        <taxon>Bacillales</taxon>
        <taxon>Bacillaceae</taxon>
        <taxon>Bacillus</taxon>
    </lineage>
</organism>
<name>A0ABU8FQU9_9BACI</name>
<evidence type="ECO:0000256" key="1">
    <source>
        <dbReference type="ARBA" id="ARBA00008861"/>
    </source>
</evidence>
<evidence type="ECO:0000313" key="4">
    <source>
        <dbReference type="EMBL" id="MEI4828360.1"/>
    </source>
</evidence>
<protein>
    <recommendedName>
        <fullName evidence="2">Gamma-glutamylcyclotransferase family protein</fullName>
    </recommendedName>
</protein>
<comment type="similarity">
    <text evidence="1 2">Belongs to the gamma-glutamylcyclotransferase family.</text>
</comment>
<dbReference type="Proteomes" id="UP001367922">
    <property type="component" value="Unassembled WGS sequence"/>
</dbReference>
<dbReference type="Pfam" id="PF06094">
    <property type="entry name" value="GGACT"/>
    <property type="match status" value="1"/>
</dbReference>
<accession>A0ABU8FQU9</accession>
<dbReference type="InterPro" id="IPR013024">
    <property type="entry name" value="GGCT-like"/>
</dbReference>